<dbReference type="Pfam" id="PF00753">
    <property type="entry name" value="Lactamase_B"/>
    <property type="match status" value="1"/>
</dbReference>
<organism evidence="2 3">
    <name type="scientific">Lipingzhangella rawalii</name>
    <dbReference type="NCBI Taxonomy" id="2055835"/>
    <lineage>
        <taxon>Bacteria</taxon>
        <taxon>Bacillati</taxon>
        <taxon>Actinomycetota</taxon>
        <taxon>Actinomycetes</taxon>
        <taxon>Streptosporangiales</taxon>
        <taxon>Nocardiopsidaceae</taxon>
        <taxon>Lipingzhangella</taxon>
    </lineage>
</organism>
<dbReference type="PANTHER" id="PTHR42951">
    <property type="entry name" value="METALLO-BETA-LACTAMASE DOMAIN-CONTAINING"/>
    <property type="match status" value="1"/>
</dbReference>
<evidence type="ECO:0000313" key="3">
    <source>
        <dbReference type="Proteomes" id="UP001250214"/>
    </source>
</evidence>
<dbReference type="SUPFAM" id="SSF56281">
    <property type="entry name" value="Metallo-hydrolase/oxidoreductase"/>
    <property type="match status" value="1"/>
</dbReference>
<dbReference type="PANTHER" id="PTHR42951:SF4">
    <property type="entry name" value="ACYL-COENZYME A THIOESTERASE MBLAC2"/>
    <property type="match status" value="1"/>
</dbReference>
<accession>A0ABU2H1S1</accession>
<dbReference type="CDD" id="cd16282">
    <property type="entry name" value="metallo-hydrolase-like_MBL-fold"/>
    <property type="match status" value="1"/>
</dbReference>
<proteinExistence type="predicted"/>
<dbReference type="EMBL" id="JAVLVT010000001">
    <property type="protein sequence ID" value="MDS1268952.1"/>
    <property type="molecule type" value="Genomic_DNA"/>
</dbReference>
<sequence length="306" mass="33005">MDEPYTRELAPGVFAYVQPDGSWFLNNTGIIVAPEVEGGVVMVDHVATERRGRALMGTVERLGAGRALTTLINTHHHGDHTFGNYLVPAGTSVVGHELCRAEVIATGTSVTTLFEGPDWGDIRLRPPEITFREQLTVWAGTLRLELVHFGGPAHTTNDVVVHVPDHGVVFCGDLVFAGGTPLAVQGSIRGWLTALDRLAELGARTLVPGHGPVCGPEEISQVRGYLEFVRDTAAAGWRRGQSPLELAENTDLGQFGGLTDPERIVANLHRAYAELDDPHNLGKTLDLAPAMLDMRRYLGGPLVSYA</sequence>
<evidence type="ECO:0000313" key="2">
    <source>
        <dbReference type="EMBL" id="MDS1268952.1"/>
    </source>
</evidence>
<dbReference type="InterPro" id="IPR050855">
    <property type="entry name" value="NDM-1-like"/>
</dbReference>
<dbReference type="Proteomes" id="UP001250214">
    <property type="component" value="Unassembled WGS sequence"/>
</dbReference>
<dbReference type="SMART" id="SM00849">
    <property type="entry name" value="Lactamase_B"/>
    <property type="match status" value="1"/>
</dbReference>
<evidence type="ECO:0000259" key="1">
    <source>
        <dbReference type="SMART" id="SM00849"/>
    </source>
</evidence>
<reference evidence="3" key="1">
    <citation type="submission" date="2023-07" db="EMBL/GenBank/DDBJ databases">
        <title>Novel species in the genus Lipingzhangella isolated from Sambhar Salt Lake.</title>
        <authorList>
            <person name="Jiya N."/>
            <person name="Kajale S."/>
            <person name="Sharma A."/>
        </authorList>
    </citation>
    <scope>NUCLEOTIDE SEQUENCE [LARGE SCALE GENOMIC DNA]</scope>
    <source>
        <strain evidence="3">LS1_29</strain>
    </source>
</reference>
<feature type="domain" description="Metallo-beta-lactamase" evidence="1">
    <location>
        <begin position="25"/>
        <end position="210"/>
    </location>
</feature>
<gene>
    <name evidence="2" type="ORF">RIF23_01445</name>
</gene>
<comment type="caution">
    <text evidence="2">The sequence shown here is derived from an EMBL/GenBank/DDBJ whole genome shotgun (WGS) entry which is preliminary data.</text>
</comment>
<dbReference type="InterPro" id="IPR036866">
    <property type="entry name" value="RibonucZ/Hydroxyglut_hydro"/>
</dbReference>
<dbReference type="RefSeq" id="WP_310910459.1">
    <property type="nucleotide sequence ID" value="NZ_JAVLVT010000001.1"/>
</dbReference>
<keyword evidence="3" id="KW-1185">Reference proteome</keyword>
<protein>
    <submittedName>
        <fullName evidence="2">MBL fold metallo-hydrolase</fullName>
    </submittedName>
</protein>
<dbReference type="InterPro" id="IPR001279">
    <property type="entry name" value="Metallo-B-lactamas"/>
</dbReference>
<name>A0ABU2H1S1_9ACTN</name>
<dbReference type="Gene3D" id="3.60.15.10">
    <property type="entry name" value="Ribonuclease Z/Hydroxyacylglutathione hydrolase-like"/>
    <property type="match status" value="1"/>
</dbReference>